<evidence type="ECO:0000256" key="3">
    <source>
        <dbReference type="ARBA" id="ARBA00022723"/>
    </source>
</evidence>
<name>A0ABT4M1J8_9BURK</name>
<protein>
    <recommendedName>
        <fullName evidence="9 11">7-cyano-7-deazaguanine synthase</fullName>
        <ecNumber evidence="9 11">6.3.4.20</ecNumber>
    </recommendedName>
    <alternativeName>
        <fullName evidence="11">7-cyano-7-carbaguanine synthase</fullName>
    </alternativeName>
    <alternativeName>
        <fullName evidence="11">PreQ(0) synthase</fullName>
    </alternativeName>
    <alternativeName>
        <fullName evidence="11">Queuosine biosynthesis protein QueC</fullName>
    </alternativeName>
</protein>
<keyword evidence="5 11" id="KW-0671">Queuosine biosynthesis</keyword>
<organism evidence="12 13">
    <name type="scientific">Castellaniella denitrificans</name>
    <dbReference type="NCBI Taxonomy" id="56119"/>
    <lineage>
        <taxon>Bacteria</taxon>
        <taxon>Pseudomonadati</taxon>
        <taxon>Pseudomonadota</taxon>
        <taxon>Betaproteobacteria</taxon>
        <taxon>Burkholderiales</taxon>
        <taxon>Alcaligenaceae</taxon>
        <taxon>Castellaniella</taxon>
    </lineage>
</organism>
<feature type="binding site" evidence="11">
    <location>
        <position position="221"/>
    </location>
    <ligand>
        <name>Zn(2+)</name>
        <dbReference type="ChEBI" id="CHEBI:29105"/>
    </ligand>
</feature>
<dbReference type="Gene3D" id="3.40.50.620">
    <property type="entry name" value="HUPs"/>
    <property type="match status" value="1"/>
</dbReference>
<comment type="pathway">
    <text evidence="1 11">Purine metabolism; 7-cyano-7-deazaguanine biosynthesis.</text>
</comment>
<comment type="cofactor">
    <cofactor evidence="11">
        <name>Zn(2+)</name>
        <dbReference type="ChEBI" id="CHEBI:29105"/>
    </cofactor>
    <text evidence="11">Binds 1 zinc ion per subunit.</text>
</comment>
<reference evidence="12" key="1">
    <citation type="submission" date="2022-12" db="EMBL/GenBank/DDBJ databases">
        <title>Bacterial isolates from different developmental stages of Nematostella vectensis.</title>
        <authorList>
            <person name="Fraune S."/>
        </authorList>
    </citation>
    <scope>NUCLEOTIDE SEQUENCE</scope>
    <source>
        <strain evidence="12">G21619-S1</strain>
    </source>
</reference>
<keyword evidence="13" id="KW-1185">Reference proteome</keyword>
<feature type="binding site" evidence="11">
    <location>
        <position position="218"/>
    </location>
    <ligand>
        <name>Zn(2+)</name>
        <dbReference type="ChEBI" id="CHEBI:29105"/>
    </ligand>
</feature>
<dbReference type="EC" id="6.3.4.20" evidence="9 11"/>
<dbReference type="InterPro" id="IPR014729">
    <property type="entry name" value="Rossmann-like_a/b/a_fold"/>
</dbReference>
<dbReference type="SUPFAM" id="SSF52402">
    <property type="entry name" value="Adenine nucleotide alpha hydrolases-like"/>
    <property type="match status" value="1"/>
</dbReference>
<dbReference type="HAMAP" id="MF_01633">
    <property type="entry name" value="QueC"/>
    <property type="match status" value="1"/>
</dbReference>
<evidence type="ECO:0000256" key="4">
    <source>
        <dbReference type="ARBA" id="ARBA00022741"/>
    </source>
</evidence>
<sequence length="247" mass="27141">MTAPGRRALVLFSGGQDSTTCLAWALARHDHVETIGFDYGQRHRAELDCRLALRRSLAGLRSDWGRRLGEDHLLNVDVLGQLGATAMTGDIEIAMQADGLPNTFVPGRNLLFFTLAAALSYRRGLDVLVGGMSQTDYSGYPDCRDNTIKALQVALSLGIDRPLTLETPLMWLDKADTWALARELGGDALVELVRTDTHTCYLNRRDTLHAWGYGCGECPACALRARGHWDWMARRKAGRDGARAATA</sequence>
<evidence type="ECO:0000256" key="2">
    <source>
        <dbReference type="ARBA" id="ARBA00022598"/>
    </source>
</evidence>
<keyword evidence="6 11" id="KW-0862">Zinc</keyword>
<dbReference type="Pfam" id="PF06508">
    <property type="entry name" value="QueC"/>
    <property type="match status" value="1"/>
</dbReference>
<evidence type="ECO:0000256" key="11">
    <source>
        <dbReference type="HAMAP-Rule" id="MF_01633"/>
    </source>
</evidence>
<dbReference type="EMBL" id="JAPWHE010000002">
    <property type="protein sequence ID" value="MCZ4329183.1"/>
    <property type="molecule type" value="Genomic_DNA"/>
</dbReference>
<dbReference type="PIRSF" id="PIRSF006293">
    <property type="entry name" value="ExsB"/>
    <property type="match status" value="1"/>
</dbReference>
<evidence type="ECO:0000256" key="1">
    <source>
        <dbReference type="ARBA" id="ARBA00005061"/>
    </source>
</evidence>
<evidence type="ECO:0000313" key="13">
    <source>
        <dbReference type="Proteomes" id="UP001068379"/>
    </source>
</evidence>
<feature type="binding site" evidence="11">
    <location>
        <position position="200"/>
    </location>
    <ligand>
        <name>Zn(2+)</name>
        <dbReference type="ChEBI" id="CHEBI:29105"/>
    </ligand>
</feature>
<keyword evidence="2 11" id="KW-0436">Ligase</keyword>
<keyword evidence="4 11" id="KW-0547">Nucleotide-binding</keyword>
<comment type="function">
    <text evidence="11">Catalyzes the ATP-dependent conversion of 7-carboxy-7-deazaguanine (CDG) to 7-cyano-7-deazaguanine (preQ(0)).</text>
</comment>
<comment type="similarity">
    <text evidence="8 11">Belongs to the QueC family.</text>
</comment>
<evidence type="ECO:0000256" key="6">
    <source>
        <dbReference type="ARBA" id="ARBA00022833"/>
    </source>
</evidence>
<comment type="catalytic activity">
    <reaction evidence="10 11">
        <text>7-carboxy-7-carbaguanine + NH4(+) + 2 ATP = 7-cyano-7-carbaguanine + 2 AMP + 2 diphosphate + 2 H(+)</text>
        <dbReference type="Rhea" id="RHEA:27982"/>
        <dbReference type="ChEBI" id="CHEBI:15378"/>
        <dbReference type="ChEBI" id="CHEBI:28938"/>
        <dbReference type="ChEBI" id="CHEBI:30616"/>
        <dbReference type="ChEBI" id="CHEBI:33019"/>
        <dbReference type="ChEBI" id="CHEBI:45075"/>
        <dbReference type="ChEBI" id="CHEBI:61036"/>
        <dbReference type="ChEBI" id="CHEBI:456215"/>
        <dbReference type="EC" id="6.3.4.20"/>
    </reaction>
</comment>
<evidence type="ECO:0000256" key="8">
    <source>
        <dbReference type="ARBA" id="ARBA00037993"/>
    </source>
</evidence>
<dbReference type="GO" id="GO:0016874">
    <property type="term" value="F:ligase activity"/>
    <property type="evidence" value="ECO:0007669"/>
    <property type="project" value="UniProtKB-KW"/>
</dbReference>
<feature type="binding site" evidence="11">
    <location>
        <begin position="12"/>
        <end position="22"/>
    </location>
    <ligand>
        <name>ATP</name>
        <dbReference type="ChEBI" id="CHEBI:30616"/>
    </ligand>
</feature>
<evidence type="ECO:0000313" key="12">
    <source>
        <dbReference type="EMBL" id="MCZ4329183.1"/>
    </source>
</evidence>
<keyword evidence="3 11" id="KW-0479">Metal-binding</keyword>
<evidence type="ECO:0000256" key="9">
    <source>
        <dbReference type="ARBA" id="ARBA00039149"/>
    </source>
</evidence>
<dbReference type="PANTHER" id="PTHR42914">
    <property type="entry name" value="7-CYANO-7-DEAZAGUANINE SYNTHASE"/>
    <property type="match status" value="1"/>
</dbReference>
<dbReference type="RefSeq" id="WP_269357537.1">
    <property type="nucleotide sequence ID" value="NZ_JAPWHE010000002.1"/>
</dbReference>
<keyword evidence="7 11" id="KW-0067">ATP-binding</keyword>
<gene>
    <name evidence="11 12" type="primary">queC</name>
    <name evidence="12" type="ORF">O4H32_04320</name>
</gene>
<dbReference type="Proteomes" id="UP001068379">
    <property type="component" value="Unassembled WGS sequence"/>
</dbReference>
<proteinExistence type="inferred from homology"/>
<dbReference type="NCBIfam" id="TIGR00364">
    <property type="entry name" value="7-cyano-7-deazaguanine synthase QueC"/>
    <property type="match status" value="1"/>
</dbReference>
<comment type="caution">
    <text evidence="12">The sequence shown here is derived from an EMBL/GenBank/DDBJ whole genome shotgun (WGS) entry which is preliminary data.</text>
</comment>
<dbReference type="CDD" id="cd01995">
    <property type="entry name" value="QueC-like"/>
    <property type="match status" value="1"/>
</dbReference>
<evidence type="ECO:0000256" key="5">
    <source>
        <dbReference type="ARBA" id="ARBA00022785"/>
    </source>
</evidence>
<dbReference type="InterPro" id="IPR018317">
    <property type="entry name" value="QueC"/>
</dbReference>
<dbReference type="PANTHER" id="PTHR42914:SF1">
    <property type="entry name" value="7-CYANO-7-DEAZAGUANINE SYNTHASE"/>
    <property type="match status" value="1"/>
</dbReference>
<evidence type="ECO:0000256" key="10">
    <source>
        <dbReference type="ARBA" id="ARBA00047890"/>
    </source>
</evidence>
<evidence type="ECO:0000256" key="7">
    <source>
        <dbReference type="ARBA" id="ARBA00022840"/>
    </source>
</evidence>
<accession>A0ABT4M1J8</accession>
<feature type="binding site" evidence="11">
    <location>
        <position position="215"/>
    </location>
    <ligand>
        <name>Zn(2+)</name>
        <dbReference type="ChEBI" id="CHEBI:29105"/>
    </ligand>
</feature>